<organism evidence="3 4">
    <name type="scientific">Rhizopus delemar</name>
    <dbReference type="NCBI Taxonomy" id="936053"/>
    <lineage>
        <taxon>Eukaryota</taxon>
        <taxon>Fungi</taxon>
        <taxon>Fungi incertae sedis</taxon>
        <taxon>Mucoromycota</taxon>
        <taxon>Mucoromycotina</taxon>
        <taxon>Mucoromycetes</taxon>
        <taxon>Mucorales</taxon>
        <taxon>Mucorineae</taxon>
        <taxon>Rhizopodaceae</taxon>
        <taxon>Rhizopus</taxon>
    </lineage>
</organism>
<keyword evidence="2" id="KW-0472">Membrane</keyword>
<feature type="transmembrane region" description="Helical" evidence="2">
    <location>
        <begin position="46"/>
        <end position="68"/>
    </location>
</feature>
<sequence>MATLGMQASWYLQFALTLLVLAIPGRRFYQKGFPALLRLAPDMNSLVAVGTAAAFGYSVVATFAPRLLPAGTVNVYYEAAAVIVALILLGRFLEARAKGRTSEAIKRLVNLQAKVAHVIRDGRTVDIPVNEVLSGDVVEVPTSTSR</sequence>
<keyword evidence="2" id="KW-0812">Transmembrane</keyword>
<reference evidence="3 4" key="1">
    <citation type="journal article" date="2020" name="Microb. Genom.">
        <title>Genetic diversity of clinical and environmental Mucorales isolates obtained from an investigation of mucormycosis cases among solid organ transplant recipients.</title>
        <authorList>
            <person name="Nguyen M.H."/>
            <person name="Kaul D."/>
            <person name="Muto C."/>
            <person name="Cheng S.J."/>
            <person name="Richter R.A."/>
            <person name="Bruno V.M."/>
            <person name="Liu G."/>
            <person name="Beyhan S."/>
            <person name="Sundermann A.J."/>
            <person name="Mounaud S."/>
            <person name="Pasculle A.W."/>
            <person name="Nierman W.C."/>
            <person name="Driscoll E."/>
            <person name="Cumbie R."/>
            <person name="Clancy C.J."/>
            <person name="Dupont C.L."/>
        </authorList>
    </citation>
    <scope>NUCLEOTIDE SEQUENCE [LARGE SCALE GENOMIC DNA]</scope>
    <source>
        <strain evidence="3 4">GL24</strain>
    </source>
</reference>
<dbReference type="PANTHER" id="PTHR43520">
    <property type="entry name" value="ATP7, ISOFORM B"/>
    <property type="match status" value="1"/>
</dbReference>
<dbReference type="Proteomes" id="UP000740926">
    <property type="component" value="Unassembled WGS sequence"/>
</dbReference>
<dbReference type="PANTHER" id="PTHR43520:SF8">
    <property type="entry name" value="P-TYPE CU(+) TRANSPORTER"/>
    <property type="match status" value="1"/>
</dbReference>
<evidence type="ECO:0000256" key="2">
    <source>
        <dbReference type="SAM" id="Phobius"/>
    </source>
</evidence>
<dbReference type="GO" id="GO:0005507">
    <property type="term" value="F:copper ion binding"/>
    <property type="evidence" value="ECO:0007669"/>
    <property type="project" value="TreeGrafter"/>
</dbReference>
<proteinExistence type="predicted"/>
<gene>
    <name evidence="3" type="ORF">G6F50_016125</name>
</gene>
<dbReference type="GO" id="GO:0043682">
    <property type="term" value="F:P-type divalent copper transporter activity"/>
    <property type="evidence" value="ECO:0007669"/>
    <property type="project" value="TreeGrafter"/>
</dbReference>
<dbReference type="EMBL" id="JAANIU010009726">
    <property type="protein sequence ID" value="KAG1532686.1"/>
    <property type="molecule type" value="Genomic_DNA"/>
</dbReference>
<dbReference type="AlphaFoldDB" id="A0A9P7C2V8"/>
<keyword evidence="4" id="KW-1185">Reference proteome</keyword>
<evidence type="ECO:0000313" key="3">
    <source>
        <dbReference type="EMBL" id="KAG1532686.1"/>
    </source>
</evidence>
<name>A0A9P7C2V8_9FUNG</name>
<dbReference type="GO" id="GO:0055070">
    <property type="term" value="P:copper ion homeostasis"/>
    <property type="evidence" value="ECO:0007669"/>
    <property type="project" value="TreeGrafter"/>
</dbReference>
<keyword evidence="1" id="KW-1278">Translocase</keyword>
<evidence type="ECO:0000256" key="1">
    <source>
        <dbReference type="ARBA" id="ARBA00022967"/>
    </source>
</evidence>
<dbReference type="Gene3D" id="2.70.150.10">
    <property type="entry name" value="Calcium-transporting ATPase, cytoplasmic transduction domain A"/>
    <property type="match status" value="1"/>
</dbReference>
<feature type="transmembrane region" description="Helical" evidence="2">
    <location>
        <begin position="74"/>
        <end position="93"/>
    </location>
</feature>
<comment type="caution">
    <text evidence="3">The sequence shown here is derived from an EMBL/GenBank/DDBJ whole genome shotgun (WGS) entry which is preliminary data.</text>
</comment>
<accession>A0A9P7C2V8</accession>
<evidence type="ECO:0000313" key="4">
    <source>
        <dbReference type="Proteomes" id="UP000740926"/>
    </source>
</evidence>
<dbReference type="GO" id="GO:0016020">
    <property type="term" value="C:membrane"/>
    <property type="evidence" value="ECO:0007669"/>
    <property type="project" value="TreeGrafter"/>
</dbReference>
<feature type="transmembrane region" description="Helical" evidence="2">
    <location>
        <begin position="6"/>
        <end position="25"/>
    </location>
</feature>
<keyword evidence="2" id="KW-1133">Transmembrane helix</keyword>
<protein>
    <submittedName>
        <fullName evidence="3">Uncharacterized protein</fullName>
    </submittedName>
</protein>